<dbReference type="SMART" id="SM00862">
    <property type="entry name" value="Trans_reg_C"/>
    <property type="match status" value="1"/>
</dbReference>
<evidence type="ECO:0000313" key="12">
    <source>
        <dbReference type="Proteomes" id="UP000567067"/>
    </source>
</evidence>
<dbReference type="PROSITE" id="PS51755">
    <property type="entry name" value="OMPR_PHOB"/>
    <property type="match status" value="1"/>
</dbReference>
<evidence type="ECO:0000259" key="9">
    <source>
        <dbReference type="PROSITE" id="PS50110"/>
    </source>
</evidence>
<dbReference type="InterPro" id="IPR001789">
    <property type="entry name" value="Sig_transdc_resp-reg_receiver"/>
</dbReference>
<dbReference type="GO" id="GO:0032993">
    <property type="term" value="C:protein-DNA complex"/>
    <property type="evidence" value="ECO:0007669"/>
    <property type="project" value="TreeGrafter"/>
</dbReference>
<feature type="modified residue" description="4-aspartylphosphate" evidence="7">
    <location>
        <position position="61"/>
    </location>
</feature>
<feature type="domain" description="OmpR/PhoB-type" evidence="10">
    <location>
        <begin position="139"/>
        <end position="240"/>
    </location>
</feature>
<dbReference type="CDD" id="cd00383">
    <property type="entry name" value="trans_reg_C"/>
    <property type="match status" value="1"/>
</dbReference>
<keyword evidence="5 8" id="KW-0238">DNA-binding</keyword>
<dbReference type="CDD" id="cd17574">
    <property type="entry name" value="REC_OmpR"/>
    <property type="match status" value="1"/>
</dbReference>
<evidence type="ECO:0000256" key="5">
    <source>
        <dbReference type="ARBA" id="ARBA00023125"/>
    </source>
</evidence>
<dbReference type="SUPFAM" id="SSF46894">
    <property type="entry name" value="C-terminal effector domain of the bipartite response regulators"/>
    <property type="match status" value="1"/>
</dbReference>
<dbReference type="Pfam" id="PF00486">
    <property type="entry name" value="Trans_reg_C"/>
    <property type="match status" value="1"/>
</dbReference>
<evidence type="ECO:0000256" key="2">
    <source>
        <dbReference type="ARBA" id="ARBA00022553"/>
    </source>
</evidence>
<evidence type="ECO:0000313" key="11">
    <source>
        <dbReference type="EMBL" id="MBA9086634.1"/>
    </source>
</evidence>
<evidence type="ECO:0000256" key="3">
    <source>
        <dbReference type="ARBA" id="ARBA00023012"/>
    </source>
</evidence>
<dbReference type="AlphaFoldDB" id="A0A7W3SUW1"/>
<dbReference type="InterPro" id="IPR011006">
    <property type="entry name" value="CheY-like_superfamily"/>
</dbReference>
<evidence type="ECO:0000259" key="10">
    <source>
        <dbReference type="PROSITE" id="PS51755"/>
    </source>
</evidence>
<keyword evidence="3" id="KW-0902">Two-component regulatory system</keyword>
<dbReference type="GO" id="GO:0005829">
    <property type="term" value="C:cytosol"/>
    <property type="evidence" value="ECO:0007669"/>
    <property type="project" value="TreeGrafter"/>
</dbReference>
<evidence type="ECO:0000256" key="8">
    <source>
        <dbReference type="PROSITE-ProRule" id="PRU01091"/>
    </source>
</evidence>
<dbReference type="SUPFAM" id="SSF52172">
    <property type="entry name" value="CheY-like"/>
    <property type="match status" value="1"/>
</dbReference>
<dbReference type="Proteomes" id="UP000567067">
    <property type="component" value="Unassembled WGS sequence"/>
</dbReference>
<dbReference type="InterPro" id="IPR039420">
    <property type="entry name" value="WalR-like"/>
</dbReference>
<dbReference type="GO" id="GO:0000156">
    <property type="term" value="F:phosphorelay response regulator activity"/>
    <property type="evidence" value="ECO:0007669"/>
    <property type="project" value="TreeGrafter"/>
</dbReference>
<dbReference type="SMART" id="SM00448">
    <property type="entry name" value="REC"/>
    <property type="match status" value="1"/>
</dbReference>
<evidence type="ECO:0000256" key="6">
    <source>
        <dbReference type="ARBA" id="ARBA00023163"/>
    </source>
</evidence>
<dbReference type="PANTHER" id="PTHR48111">
    <property type="entry name" value="REGULATOR OF RPOS"/>
    <property type="match status" value="1"/>
</dbReference>
<keyword evidence="12" id="KW-1185">Reference proteome</keyword>
<dbReference type="Gene3D" id="1.10.10.10">
    <property type="entry name" value="Winged helix-like DNA-binding domain superfamily/Winged helix DNA-binding domain"/>
    <property type="match status" value="1"/>
</dbReference>
<dbReference type="InterPro" id="IPR016032">
    <property type="entry name" value="Sig_transdc_resp-reg_C-effctor"/>
</dbReference>
<dbReference type="Gene3D" id="6.10.250.690">
    <property type="match status" value="1"/>
</dbReference>
<dbReference type="PROSITE" id="PS50110">
    <property type="entry name" value="RESPONSE_REGULATORY"/>
    <property type="match status" value="1"/>
</dbReference>
<dbReference type="PANTHER" id="PTHR48111:SF1">
    <property type="entry name" value="TWO-COMPONENT RESPONSE REGULATOR ORR33"/>
    <property type="match status" value="1"/>
</dbReference>
<evidence type="ECO:0000256" key="1">
    <source>
        <dbReference type="ARBA" id="ARBA00004496"/>
    </source>
</evidence>
<dbReference type="InterPro" id="IPR036388">
    <property type="entry name" value="WH-like_DNA-bd_sf"/>
</dbReference>
<dbReference type="InterPro" id="IPR001867">
    <property type="entry name" value="OmpR/PhoB-type_DNA-bd"/>
</dbReference>
<gene>
    <name evidence="11" type="ORF">FHR92_003114</name>
</gene>
<dbReference type="Gene3D" id="3.40.50.2300">
    <property type="match status" value="1"/>
</dbReference>
<protein>
    <submittedName>
        <fullName evidence="11">DNA-binding response OmpR family regulator</fullName>
    </submittedName>
</protein>
<dbReference type="Pfam" id="PF00072">
    <property type="entry name" value="Response_reg"/>
    <property type="match status" value="1"/>
</dbReference>
<organism evidence="11 12">
    <name type="scientific">Fontibacillus solani</name>
    <dbReference type="NCBI Taxonomy" id="1572857"/>
    <lineage>
        <taxon>Bacteria</taxon>
        <taxon>Bacillati</taxon>
        <taxon>Bacillota</taxon>
        <taxon>Bacilli</taxon>
        <taxon>Bacillales</taxon>
        <taxon>Paenibacillaceae</taxon>
        <taxon>Fontibacillus</taxon>
    </lineage>
</organism>
<comment type="subcellular location">
    <subcellularLocation>
        <location evidence="1">Cytoplasm</location>
    </subcellularLocation>
</comment>
<name>A0A7W3SUW1_9BACL</name>
<evidence type="ECO:0000256" key="7">
    <source>
        <dbReference type="PROSITE-ProRule" id="PRU00169"/>
    </source>
</evidence>
<dbReference type="FunFam" id="1.10.10.10:FF:000018">
    <property type="entry name" value="DNA-binding response regulator ResD"/>
    <property type="match status" value="1"/>
</dbReference>
<feature type="domain" description="Response regulatory" evidence="9">
    <location>
        <begin position="12"/>
        <end position="125"/>
    </location>
</feature>
<dbReference type="GO" id="GO:0000976">
    <property type="term" value="F:transcription cis-regulatory region binding"/>
    <property type="evidence" value="ECO:0007669"/>
    <property type="project" value="TreeGrafter"/>
</dbReference>
<proteinExistence type="predicted"/>
<reference evidence="11 12" key="1">
    <citation type="submission" date="2020-08" db="EMBL/GenBank/DDBJ databases">
        <title>Genomic Encyclopedia of Type Strains, Phase III (KMG-III): the genomes of soil and plant-associated and newly described type strains.</title>
        <authorList>
            <person name="Whitman W."/>
        </authorList>
    </citation>
    <scope>NUCLEOTIDE SEQUENCE [LARGE SCALE GENOMIC DNA]</scope>
    <source>
        <strain evidence="11 12">CECT 8693</strain>
    </source>
</reference>
<sequence>MRMIHEDRILCDILIIEDDGDIADLISIYLRNQGLATRTAGTLMEATELFTARTPDLVICDIMLPDGEGSDWVKATKRNSGVPIIFLSSRSEVEDILLGFELGGDDYITKPFDPDIMVARVKARLRNLPAVANHDHTKAGSNEWSDGRLTLYWDRWEVRVNGEEINLPAKELQLLFLMAGHPGKVFSVEQLYEKIWGIDGWSDTRTVMVHIHNLRRKIEGDDSPHRYIATVRGIGYKFQQRNS</sequence>
<feature type="DNA-binding region" description="OmpR/PhoB-type" evidence="8">
    <location>
        <begin position="139"/>
        <end position="240"/>
    </location>
</feature>
<evidence type="ECO:0000256" key="4">
    <source>
        <dbReference type="ARBA" id="ARBA00023015"/>
    </source>
</evidence>
<dbReference type="EMBL" id="JACJIP010000020">
    <property type="protein sequence ID" value="MBA9086634.1"/>
    <property type="molecule type" value="Genomic_DNA"/>
</dbReference>
<dbReference type="GO" id="GO:0006355">
    <property type="term" value="P:regulation of DNA-templated transcription"/>
    <property type="evidence" value="ECO:0007669"/>
    <property type="project" value="InterPro"/>
</dbReference>
<accession>A0A7W3SUW1</accession>
<keyword evidence="4" id="KW-0805">Transcription regulation</keyword>
<comment type="caution">
    <text evidence="11">The sequence shown here is derived from an EMBL/GenBank/DDBJ whole genome shotgun (WGS) entry which is preliminary data.</text>
</comment>
<keyword evidence="2 7" id="KW-0597">Phosphoprotein</keyword>
<keyword evidence="6" id="KW-0804">Transcription</keyword>